<dbReference type="InterPro" id="IPR047707">
    <property type="entry name" value="VdcD-like"/>
</dbReference>
<dbReference type="InterPro" id="IPR053417">
    <property type="entry name" value="PAD_UbiD-like"/>
</dbReference>
<dbReference type="InterPro" id="IPR049381">
    <property type="entry name" value="UbiD-like_C"/>
</dbReference>
<gene>
    <name evidence="4" type="ORF">ACIBG2_11725</name>
</gene>
<dbReference type="PANTHER" id="PTHR30108:SF17">
    <property type="entry name" value="FERULIC ACID DECARBOXYLASE 1"/>
    <property type="match status" value="1"/>
</dbReference>
<evidence type="ECO:0000259" key="3">
    <source>
        <dbReference type="Pfam" id="PF20696"/>
    </source>
</evidence>
<feature type="domain" description="3-octaprenyl-4-hydroxybenzoate carboxy-lyase-like C-terminal" evidence="3">
    <location>
        <begin position="315"/>
        <end position="438"/>
    </location>
</feature>
<evidence type="ECO:0000259" key="1">
    <source>
        <dbReference type="Pfam" id="PF01977"/>
    </source>
</evidence>
<sequence length="555" mass="60252">MIYDDLRSYLDALADAGQLLRIAEPVHPDPHLGAAANAAARLGEGAPALLFQNVAGYENARVAVNVHGSWANHAIAMGLPAQTNVRLQVEEFGRRWDAFPVPAEHREDPPFGAVTLEGGDVDLFRILPLFRLNDGDGGYYIDKAAVISRDPDDPQHFGKQNVGIYRLQVKGRSRLGLQPGSIHDLARHLKHAEQRGEDLPVAIAIGNDPVISIVAATPMPYDQSEYELAGALRGAPAPIAKAPLTGLDVPWGAEVVLEGVIESRVREIEGPFGEFTGHYSGGRRMPVIRIDRISHRVDPIFEHLYLGMPWTEIDYLMGPATCVPLLKELRGDFPEVRAVNAMYTHGLLTIVSTANRNGGFAKAVGLRTMTTGHGLGYCKIVIVVDEDVDPFNLPQVMWALSTKVNGPDDVVHVPNLSILPLDPGSQPKGLSHKTLIDATTPVHPDLRGHYAQPVADVPEAAAWAEILASSGAAPAPPAPVVPVSCPRCEAGDLHTVATSSPPGWWKIYQCSRCLYAWRDTEPARRTSRPEFPGTFRWTDADFANAPELPPVPREL</sequence>
<keyword evidence="5" id="KW-1185">Reference proteome</keyword>
<evidence type="ECO:0000313" key="5">
    <source>
        <dbReference type="Proteomes" id="UP001612741"/>
    </source>
</evidence>
<dbReference type="Gene3D" id="3.40.1670.10">
    <property type="entry name" value="UbiD C-terminal domain-like"/>
    <property type="match status" value="1"/>
</dbReference>
<comment type="caution">
    <text evidence="4">The sequence shown here is derived from an EMBL/GenBank/DDBJ whole genome shotgun (WGS) entry which is preliminary data.</text>
</comment>
<dbReference type="SUPFAM" id="SSF50475">
    <property type="entry name" value="FMN-binding split barrel"/>
    <property type="match status" value="1"/>
</dbReference>
<dbReference type="NCBIfam" id="NF041205">
    <property type="entry name" value="VdcD"/>
    <property type="match status" value="1"/>
</dbReference>
<dbReference type="EMBL" id="JBITGY010000003">
    <property type="protein sequence ID" value="MFI6498051.1"/>
    <property type="molecule type" value="Genomic_DNA"/>
</dbReference>
<dbReference type="Pfam" id="PF20696">
    <property type="entry name" value="UbiD_C"/>
    <property type="match status" value="1"/>
</dbReference>
<evidence type="ECO:0000313" key="4">
    <source>
        <dbReference type="EMBL" id="MFI6498051.1"/>
    </source>
</evidence>
<dbReference type="InterPro" id="IPR049383">
    <property type="entry name" value="UbiD-like_N"/>
</dbReference>
<dbReference type="RefSeq" id="WP_397081311.1">
    <property type="nucleotide sequence ID" value="NZ_JBITGY010000003.1"/>
</dbReference>
<dbReference type="NCBIfam" id="NF041204">
    <property type="entry name" value="VdcC"/>
    <property type="match status" value="1"/>
</dbReference>
<feature type="domain" description="3-octaprenyl-4-hydroxybenzoate carboxy-lyase-like Rift-related" evidence="1">
    <location>
        <begin position="108"/>
        <end position="309"/>
    </location>
</feature>
<dbReference type="SUPFAM" id="SSF143968">
    <property type="entry name" value="UbiD C-terminal domain-like"/>
    <property type="match status" value="1"/>
</dbReference>
<evidence type="ECO:0000259" key="2">
    <source>
        <dbReference type="Pfam" id="PF20695"/>
    </source>
</evidence>
<accession>A0ABW7YQ58</accession>
<dbReference type="Pfam" id="PF01977">
    <property type="entry name" value="UbiD"/>
    <property type="match status" value="1"/>
</dbReference>
<proteinExistence type="predicted"/>
<dbReference type="NCBIfam" id="TIGR00148">
    <property type="entry name" value="UbiD family decarboxylase"/>
    <property type="match status" value="1"/>
</dbReference>
<dbReference type="Pfam" id="PF26358">
    <property type="entry name" value="EcdD_BsdD_detox"/>
    <property type="match status" value="1"/>
</dbReference>
<protein>
    <submittedName>
        <fullName evidence="4">Non-oxidative hydroxyarylic acid decarboxylases subunit C</fullName>
    </submittedName>
</protein>
<dbReference type="InterPro" id="IPR002830">
    <property type="entry name" value="UbiD"/>
</dbReference>
<reference evidence="4 5" key="1">
    <citation type="submission" date="2024-10" db="EMBL/GenBank/DDBJ databases">
        <title>The Natural Products Discovery Center: Release of the First 8490 Sequenced Strains for Exploring Actinobacteria Biosynthetic Diversity.</title>
        <authorList>
            <person name="Kalkreuter E."/>
            <person name="Kautsar S.A."/>
            <person name="Yang D."/>
            <person name="Bader C.D."/>
            <person name="Teijaro C.N."/>
            <person name="Fluegel L."/>
            <person name="Davis C.M."/>
            <person name="Simpson J.R."/>
            <person name="Lauterbach L."/>
            <person name="Steele A.D."/>
            <person name="Gui C."/>
            <person name="Meng S."/>
            <person name="Li G."/>
            <person name="Viehrig K."/>
            <person name="Ye F."/>
            <person name="Su P."/>
            <person name="Kiefer A.F."/>
            <person name="Nichols A."/>
            <person name="Cepeda A.J."/>
            <person name="Yan W."/>
            <person name="Fan B."/>
            <person name="Jiang Y."/>
            <person name="Adhikari A."/>
            <person name="Zheng C.-J."/>
            <person name="Schuster L."/>
            <person name="Cowan T.M."/>
            <person name="Smanski M.J."/>
            <person name="Chevrette M.G."/>
            <person name="De Carvalho L.P.S."/>
            <person name="Shen B."/>
        </authorList>
    </citation>
    <scope>NUCLEOTIDE SEQUENCE [LARGE SCALE GENOMIC DNA]</scope>
    <source>
        <strain evidence="4 5">NPDC050545</strain>
    </source>
</reference>
<organism evidence="4 5">
    <name type="scientific">Nonomuraea typhae</name>
    <dbReference type="NCBI Taxonomy" id="2603600"/>
    <lineage>
        <taxon>Bacteria</taxon>
        <taxon>Bacillati</taxon>
        <taxon>Actinomycetota</taxon>
        <taxon>Actinomycetes</taxon>
        <taxon>Streptosporangiales</taxon>
        <taxon>Streptosporangiaceae</taxon>
        <taxon>Nonomuraea</taxon>
    </lineage>
</organism>
<name>A0ABW7YQ58_9ACTN</name>
<dbReference type="Proteomes" id="UP001612741">
    <property type="component" value="Unassembled WGS sequence"/>
</dbReference>
<dbReference type="PANTHER" id="PTHR30108">
    <property type="entry name" value="3-OCTAPRENYL-4-HYDROXYBENZOATE CARBOXY-LYASE-RELATED"/>
    <property type="match status" value="1"/>
</dbReference>
<dbReference type="Pfam" id="PF20695">
    <property type="entry name" value="UbiD_N"/>
    <property type="match status" value="1"/>
</dbReference>
<dbReference type="InterPro" id="IPR048304">
    <property type="entry name" value="UbiD_Rift_dom"/>
</dbReference>
<feature type="domain" description="3-octaprenyl-4-hydroxybenzoate carboxy-lyase-like N-terminal" evidence="2">
    <location>
        <begin position="10"/>
        <end position="89"/>
    </location>
</feature>